<keyword evidence="4" id="KW-0732">Signal</keyword>
<dbReference type="Proteomes" id="UP000095009">
    <property type="component" value="Unassembled WGS sequence"/>
</dbReference>
<comment type="similarity">
    <text evidence="2">Belongs to the VEL1 family.</text>
</comment>
<dbReference type="EMBL" id="KV454408">
    <property type="protein sequence ID" value="ODQ66182.1"/>
    <property type="molecule type" value="Genomic_DNA"/>
</dbReference>
<dbReference type="InterPro" id="IPR019435">
    <property type="entry name" value="Vel1-like"/>
</dbReference>
<proteinExistence type="inferred from homology"/>
<accession>A0A1E3PML8</accession>
<reference evidence="6 7" key="1">
    <citation type="journal article" date="2016" name="Proc. Natl. Acad. Sci. U.S.A.">
        <title>Comparative genomics of biotechnologically important yeasts.</title>
        <authorList>
            <person name="Riley R."/>
            <person name="Haridas S."/>
            <person name="Wolfe K.H."/>
            <person name="Lopes M.R."/>
            <person name="Hittinger C.T."/>
            <person name="Goeker M."/>
            <person name="Salamov A.A."/>
            <person name="Wisecaver J.H."/>
            <person name="Long T.M."/>
            <person name="Calvey C.H."/>
            <person name="Aerts A.L."/>
            <person name="Barry K.W."/>
            <person name="Choi C."/>
            <person name="Clum A."/>
            <person name="Coughlan A.Y."/>
            <person name="Deshpande S."/>
            <person name="Douglass A.P."/>
            <person name="Hanson S.J."/>
            <person name="Klenk H.-P."/>
            <person name="LaButti K.M."/>
            <person name="Lapidus A."/>
            <person name="Lindquist E.A."/>
            <person name="Lipzen A.M."/>
            <person name="Meier-Kolthoff J.P."/>
            <person name="Ohm R.A."/>
            <person name="Otillar R.P."/>
            <person name="Pangilinan J.L."/>
            <person name="Peng Y."/>
            <person name="Rokas A."/>
            <person name="Rosa C.A."/>
            <person name="Scheuner C."/>
            <person name="Sibirny A.A."/>
            <person name="Slot J.C."/>
            <person name="Stielow J.B."/>
            <person name="Sun H."/>
            <person name="Kurtzman C.P."/>
            <person name="Blackwell M."/>
            <person name="Grigoriev I.V."/>
            <person name="Jeffries T.W."/>
        </authorList>
    </citation>
    <scope>NUCLEOTIDE SEQUENCE [LARGE SCALE GENOMIC DNA]</scope>
    <source>
        <strain evidence="6 7">DSM 6958</strain>
    </source>
</reference>
<protein>
    <submittedName>
        <fullName evidence="6">Uncharacterized protein</fullName>
    </submittedName>
</protein>
<dbReference type="GO" id="GO:0005829">
    <property type="term" value="C:cytosol"/>
    <property type="evidence" value="ECO:0007669"/>
    <property type="project" value="UniProtKB-SubCell"/>
</dbReference>
<dbReference type="AlphaFoldDB" id="A0A1E3PML8"/>
<dbReference type="Pfam" id="PF10339">
    <property type="entry name" value="Vel1p"/>
    <property type="match status" value="1"/>
</dbReference>
<name>A0A1E3PML8_9ASCO</name>
<evidence type="ECO:0000256" key="5">
    <source>
        <dbReference type="ARBA" id="ARBA00022833"/>
    </source>
</evidence>
<evidence type="ECO:0000313" key="6">
    <source>
        <dbReference type="EMBL" id="ODQ66182.1"/>
    </source>
</evidence>
<evidence type="ECO:0000313" key="7">
    <source>
        <dbReference type="Proteomes" id="UP000095009"/>
    </source>
</evidence>
<keyword evidence="5" id="KW-0862">Zinc</keyword>
<keyword evidence="7" id="KW-1185">Reference proteome</keyword>
<sequence>MAPHCGTYVFKVLGQSLTTLTNHPLVVTTNKQTCHPQSIENVMIPYVNTVNDEVQFDSQAFTMQNSTIVVGLANQLLNATDYGVQVASCSPGFISGLLKSPTINIFNIEDDILSWCTPIKLETVCPLATGIP</sequence>
<comment type="subcellular location">
    <subcellularLocation>
        <location evidence="1">Cytoplasm</location>
        <location evidence="1">Cytosol</location>
    </subcellularLocation>
</comment>
<gene>
    <name evidence="6" type="ORF">NADFUDRAFT_69441</name>
</gene>
<evidence type="ECO:0000256" key="2">
    <source>
        <dbReference type="ARBA" id="ARBA00010293"/>
    </source>
</evidence>
<dbReference type="OrthoDB" id="4039163at2759"/>
<evidence type="ECO:0000256" key="3">
    <source>
        <dbReference type="ARBA" id="ARBA00022490"/>
    </source>
</evidence>
<evidence type="ECO:0000256" key="1">
    <source>
        <dbReference type="ARBA" id="ARBA00004514"/>
    </source>
</evidence>
<evidence type="ECO:0000256" key="4">
    <source>
        <dbReference type="ARBA" id="ARBA00022729"/>
    </source>
</evidence>
<keyword evidence="3" id="KW-0963">Cytoplasm</keyword>
<organism evidence="6 7">
    <name type="scientific">Nadsonia fulvescens var. elongata DSM 6958</name>
    <dbReference type="NCBI Taxonomy" id="857566"/>
    <lineage>
        <taxon>Eukaryota</taxon>
        <taxon>Fungi</taxon>
        <taxon>Dikarya</taxon>
        <taxon>Ascomycota</taxon>
        <taxon>Saccharomycotina</taxon>
        <taxon>Dipodascomycetes</taxon>
        <taxon>Dipodascales</taxon>
        <taxon>Dipodascales incertae sedis</taxon>
        <taxon>Nadsonia</taxon>
    </lineage>
</organism>